<evidence type="ECO:0000256" key="1">
    <source>
        <dbReference type="SAM" id="MobiDB-lite"/>
    </source>
</evidence>
<dbReference type="InterPro" id="IPR011009">
    <property type="entry name" value="Kinase-like_dom_sf"/>
</dbReference>
<evidence type="ECO:0000313" key="4">
    <source>
        <dbReference type="Proteomes" id="UP001140091"/>
    </source>
</evidence>
<dbReference type="SMART" id="SM00220">
    <property type="entry name" value="S_TKc"/>
    <property type="match status" value="1"/>
</dbReference>
<feature type="domain" description="Protein kinase" evidence="2">
    <location>
        <begin position="332"/>
        <end position="610"/>
    </location>
</feature>
<dbReference type="SUPFAM" id="SSF56112">
    <property type="entry name" value="Protein kinase-like (PK-like)"/>
    <property type="match status" value="1"/>
</dbReference>
<proteinExistence type="predicted"/>
<dbReference type="EMBL" id="JANBPK010001473">
    <property type="protein sequence ID" value="KAJ2922906.1"/>
    <property type="molecule type" value="Genomic_DNA"/>
</dbReference>
<dbReference type="CDD" id="cd00180">
    <property type="entry name" value="PKc"/>
    <property type="match status" value="1"/>
</dbReference>
<evidence type="ECO:0000259" key="2">
    <source>
        <dbReference type="PROSITE" id="PS50011"/>
    </source>
</evidence>
<feature type="region of interest" description="Disordered" evidence="1">
    <location>
        <begin position="590"/>
        <end position="610"/>
    </location>
</feature>
<evidence type="ECO:0000313" key="3">
    <source>
        <dbReference type="EMBL" id="KAJ2922906.1"/>
    </source>
</evidence>
<dbReference type="PROSITE" id="PS50011">
    <property type="entry name" value="PROTEIN_KINASE_DOM"/>
    <property type="match status" value="1"/>
</dbReference>
<dbReference type="Pfam" id="PF00069">
    <property type="entry name" value="Pkinase"/>
    <property type="match status" value="1"/>
</dbReference>
<name>A0A9W8ITW9_9AGAR</name>
<dbReference type="PROSITE" id="PS00108">
    <property type="entry name" value="PROTEIN_KINASE_ST"/>
    <property type="match status" value="1"/>
</dbReference>
<protein>
    <recommendedName>
        <fullName evidence="2">Protein kinase domain-containing protein</fullName>
    </recommendedName>
</protein>
<organism evidence="3 4">
    <name type="scientific">Candolleomyces eurysporus</name>
    <dbReference type="NCBI Taxonomy" id="2828524"/>
    <lineage>
        <taxon>Eukaryota</taxon>
        <taxon>Fungi</taxon>
        <taxon>Dikarya</taxon>
        <taxon>Basidiomycota</taxon>
        <taxon>Agaricomycotina</taxon>
        <taxon>Agaricomycetes</taxon>
        <taxon>Agaricomycetidae</taxon>
        <taxon>Agaricales</taxon>
        <taxon>Agaricineae</taxon>
        <taxon>Psathyrellaceae</taxon>
        <taxon>Candolleomyces</taxon>
    </lineage>
</organism>
<gene>
    <name evidence="3" type="ORF">H1R20_g14164</name>
</gene>
<accession>A0A9W8ITW9</accession>
<dbReference type="InterPro" id="IPR008271">
    <property type="entry name" value="Ser/Thr_kinase_AS"/>
</dbReference>
<dbReference type="InterPro" id="IPR000719">
    <property type="entry name" value="Prot_kinase_dom"/>
</dbReference>
<dbReference type="PANTHER" id="PTHR44167">
    <property type="entry name" value="OVARIAN-SPECIFIC SERINE/THREONINE-PROTEIN KINASE LOK-RELATED"/>
    <property type="match status" value="1"/>
</dbReference>
<keyword evidence="4" id="KW-1185">Reference proteome</keyword>
<reference evidence="3" key="1">
    <citation type="submission" date="2022-06" db="EMBL/GenBank/DDBJ databases">
        <title>Genome Sequence of Candolleomyces eurysporus.</title>
        <authorList>
            <person name="Buettner E."/>
        </authorList>
    </citation>
    <scope>NUCLEOTIDE SEQUENCE</scope>
    <source>
        <strain evidence="3">VTCC 930004</strain>
    </source>
</reference>
<feature type="non-terminal residue" evidence="3">
    <location>
        <position position="1"/>
    </location>
</feature>
<dbReference type="PANTHER" id="PTHR44167:SF24">
    <property type="entry name" value="SERINE_THREONINE-PROTEIN KINASE CHK2"/>
    <property type="match status" value="1"/>
</dbReference>
<dbReference type="OrthoDB" id="4062651at2759"/>
<sequence length="610" mass="67642">MNSIALKDVDCIRLTAWKLDGLTANLKDSELITHISKVGLSTDVSKLEGDSFVEDVVSEEGLVLLIGMPDIDGILYKFGHDSWPFGILVEVVEEGAPVLCSYRPKSDFLVMRGGLPRLIVQVDSQVSGQDLVRMLLQGGSVVRFANEHLDAFRKEKNFILVAIFVYSDGTAERFILYQDKTNLDDVSTTCAGMLTEGTDRVLGQVHCRSRTFKLTGMTGSILEIALELYNLLSMVEEAAGLDTDSKISSLRNETLNFMKNEKLQSFASKPPSGAGAEPGSAKRSKRGNSGDAEQELEEGGYNVVSATFVDDTGGVWEDLFRVRRMLCIIELSNALTVLAQPSSENIWTVHPISGDKRQTRLIAKRMSNSSAELEILRFLQTQQPSSPHILGFIDHFIAPTKTYVIFPKLNRIHTAIKYGPAESLRNKIEQWCRGLVDGVAYLHARKIAHLDIKPDNLVYDIDGQLKIIDFDCAKRLEDEEEEIIGYRGTPGWTAPEMGEADGMKLSYNAIRADRWSSGLVLKLFLRSSAPGSLLTFSALAERLTVRNPSERPSLVEWCSGNDAKRSDSKAANEMGNMDVAGVRLRRKCVESNEVDHEEPMTKKAKVDDQE</sequence>
<dbReference type="GO" id="GO:0004672">
    <property type="term" value="F:protein kinase activity"/>
    <property type="evidence" value="ECO:0007669"/>
    <property type="project" value="InterPro"/>
</dbReference>
<comment type="caution">
    <text evidence="3">The sequence shown here is derived from an EMBL/GenBank/DDBJ whole genome shotgun (WGS) entry which is preliminary data.</text>
</comment>
<dbReference type="Proteomes" id="UP001140091">
    <property type="component" value="Unassembled WGS sequence"/>
</dbReference>
<dbReference type="AlphaFoldDB" id="A0A9W8ITW9"/>
<feature type="region of interest" description="Disordered" evidence="1">
    <location>
        <begin position="265"/>
        <end position="296"/>
    </location>
</feature>
<dbReference type="Gene3D" id="1.10.510.10">
    <property type="entry name" value="Transferase(Phosphotransferase) domain 1"/>
    <property type="match status" value="1"/>
</dbReference>
<dbReference type="GO" id="GO:0005524">
    <property type="term" value="F:ATP binding"/>
    <property type="evidence" value="ECO:0007669"/>
    <property type="project" value="InterPro"/>
</dbReference>